<dbReference type="GO" id="GO:0022857">
    <property type="term" value="F:transmembrane transporter activity"/>
    <property type="evidence" value="ECO:0007669"/>
    <property type="project" value="InterPro"/>
</dbReference>
<evidence type="ECO:0000256" key="5">
    <source>
        <dbReference type="ARBA" id="ARBA00022989"/>
    </source>
</evidence>
<feature type="transmembrane region" description="Helical" evidence="7">
    <location>
        <begin position="95"/>
        <end position="114"/>
    </location>
</feature>
<evidence type="ECO:0000256" key="6">
    <source>
        <dbReference type="ARBA" id="ARBA00023136"/>
    </source>
</evidence>
<protein>
    <submittedName>
        <fullName evidence="9">Multi-drug resistance efflux protein</fullName>
    </submittedName>
</protein>
<dbReference type="InterPro" id="IPR020846">
    <property type="entry name" value="MFS_dom"/>
</dbReference>
<comment type="subcellular location">
    <subcellularLocation>
        <location evidence="1">Cell membrane</location>
        <topology evidence="1">Multi-pass membrane protein</topology>
    </subcellularLocation>
</comment>
<keyword evidence="4 7" id="KW-0812">Transmembrane</keyword>
<sequence length="419" mass="44136">MSVCIFVLSIKYMDSSNDSYWQRNLAICLFGSFATVFAMTLVLPFLPLYVGELGVRGHAAIVQWSGIAFGANFLAAGLIAPLWGHLGDRFGRKPMLVRASLGMALTMPLMGMSTNIWQFVGLRLLAGIAGGYSSGATILIAVQTPKHRVGWALGVLASGVMAGNLLGPLAGGSLPSLIGIRATFWFSGALILIAFLATVLYLREEPGKFRVAKEQRSGGWSQVQNKSIVLAMLGTGLLLMIANMSIEPIITVYVATLVDHPARVTLFSGFVMSTAALGSIVSASRLGRIADRVGHTKVIIIALTTAGVLLIPQALVTSAWQLIVLRFLMGLSLGSLLPCIAAVIRHNVPENFVGTAMGYSLSSQFSGQVLGPLIGGFIGGQIGMRAVFVGTSILLLSGAAINRRIGVLPAAPKSISLKN</sequence>
<feature type="transmembrane region" description="Helical" evidence="7">
    <location>
        <begin position="61"/>
        <end position="83"/>
    </location>
</feature>
<evidence type="ECO:0000256" key="1">
    <source>
        <dbReference type="ARBA" id="ARBA00004651"/>
    </source>
</evidence>
<keyword evidence="6 7" id="KW-0472">Membrane</keyword>
<evidence type="ECO:0000256" key="4">
    <source>
        <dbReference type="ARBA" id="ARBA00022692"/>
    </source>
</evidence>
<name>A0A2U3I202_9BURK</name>
<dbReference type="SUPFAM" id="SSF103473">
    <property type="entry name" value="MFS general substrate transporter"/>
    <property type="match status" value="1"/>
</dbReference>
<feature type="transmembrane region" description="Helical" evidence="7">
    <location>
        <begin position="384"/>
        <end position="401"/>
    </location>
</feature>
<dbReference type="EMBL" id="OGTP01000003">
    <property type="protein sequence ID" value="SPB14147.1"/>
    <property type="molecule type" value="Genomic_DNA"/>
</dbReference>
<dbReference type="GO" id="GO:0005886">
    <property type="term" value="C:plasma membrane"/>
    <property type="evidence" value="ECO:0007669"/>
    <property type="project" value="UniProtKB-SubCell"/>
</dbReference>
<evidence type="ECO:0000256" key="7">
    <source>
        <dbReference type="SAM" id="Phobius"/>
    </source>
</evidence>
<gene>
    <name evidence="9" type="ORF">NOV72_01396</name>
</gene>
<keyword evidence="3" id="KW-1003">Cell membrane</keyword>
<dbReference type="PANTHER" id="PTHR43414">
    <property type="entry name" value="MULTIDRUG RESISTANCE PROTEIN MDTG"/>
    <property type="match status" value="1"/>
</dbReference>
<dbReference type="PANTHER" id="PTHR43414:SF1">
    <property type="entry name" value="PEPTIDE PERMEASE"/>
    <property type="match status" value="1"/>
</dbReference>
<evidence type="ECO:0000256" key="2">
    <source>
        <dbReference type="ARBA" id="ARBA00022448"/>
    </source>
</evidence>
<keyword evidence="2" id="KW-0813">Transport</keyword>
<dbReference type="InterPro" id="IPR036259">
    <property type="entry name" value="MFS_trans_sf"/>
</dbReference>
<dbReference type="Gene3D" id="1.20.1250.20">
    <property type="entry name" value="MFS general substrate transporter like domains"/>
    <property type="match status" value="2"/>
</dbReference>
<evidence type="ECO:0000313" key="9">
    <source>
        <dbReference type="EMBL" id="SPB14147.1"/>
    </source>
</evidence>
<dbReference type="Pfam" id="PF07690">
    <property type="entry name" value="MFS_1"/>
    <property type="match status" value="1"/>
</dbReference>
<dbReference type="InterPro" id="IPR001958">
    <property type="entry name" value="Tet-R_TetA/multi-R_MdtG-like"/>
</dbReference>
<feature type="transmembrane region" description="Helical" evidence="7">
    <location>
        <begin position="223"/>
        <end position="246"/>
    </location>
</feature>
<dbReference type="AlphaFoldDB" id="A0A2U3I202"/>
<keyword evidence="5 7" id="KW-1133">Transmembrane helix</keyword>
<evidence type="ECO:0000259" key="8">
    <source>
        <dbReference type="PROSITE" id="PS50850"/>
    </source>
</evidence>
<feature type="domain" description="Major facilitator superfamily (MFS) profile" evidence="8">
    <location>
        <begin position="24"/>
        <end position="415"/>
    </location>
</feature>
<dbReference type="PROSITE" id="PS50850">
    <property type="entry name" value="MFS"/>
    <property type="match status" value="1"/>
</dbReference>
<keyword evidence="10" id="KW-1185">Reference proteome</keyword>
<feature type="transmembrane region" description="Helical" evidence="7">
    <location>
        <begin position="266"/>
        <end position="286"/>
    </location>
</feature>
<feature type="transmembrane region" description="Helical" evidence="7">
    <location>
        <begin position="120"/>
        <end position="142"/>
    </location>
</feature>
<feature type="transmembrane region" description="Helical" evidence="7">
    <location>
        <begin position="356"/>
        <end position="378"/>
    </location>
</feature>
<feature type="transmembrane region" description="Helical" evidence="7">
    <location>
        <begin position="298"/>
        <end position="316"/>
    </location>
</feature>
<organism evidence="9 10">
    <name type="scientific">Caballeronia novacaledonica</name>
    <dbReference type="NCBI Taxonomy" id="1544861"/>
    <lineage>
        <taxon>Bacteria</taxon>
        <taxon>Pseudomonadati</taxon>
        <taxon>Pseudomonadota</taxon>
        <taxon>Betaproteobacteria</taxon>
        <taxon>Burkholderiales</taxon>
        <taxon>Burkholderiaceae</taxon>
        <taxon>Caballeronia</taxon>
    </lineage>
</organism>
<dbReference type="Proteomes" id="UP000238169">
    <property type="component" value="Unassembled WGS sequence"/>
</dbReference>
<feature type="transmembrane region" description="Helical" evidence="7">
    <location>
        <begin position="149"/>
        <end position="170"/>
    </location>
</feature>
<feature type="transmembrane region" description="Helical" evidence="7">
    <location>
        <begin position="322"/>
        <end position="344"/>
    </location>
</feature>
<evidence type="ECO:0000256" key="3">
    <source>
        <dbReference type="ARBA" id="ARBA00022475"/>
    </source>
</evidence>
<proteinExistence type="predicted"/>
<dbReference type="PRINTS" id="PR01035">
    <property type="entry name" value="TCRTETA"/>
</dbReference>
<evidence type="ECO:0000313" key="10">
    <source>
        <dbReference type="Proteomes" id="UP000238169"/>
    </source>
</evidence>
<feature type="transmembrane region" description="Helical" evidence="7">
    <location>
        <begin position="25"/>
        <end position="49"/>
    </location>
</feature>
<feature type="transmembrane region" description="Helical" evidence="7">
    <location>
        <begin position="182"/>
        <end position="202"/>
    </location>
</feature>
<reference evidence="10" key="1">
    <citation type="submission" date="2018-01" db="EMBL/GenBank/DDBJ databases">
        <authorList>
            <person name="Peeters C."/>
        </authorList>
    </citation>
    <scope>NUCLEOTIDE SEQUENCE [LARGE SCALE GENOMIC DNA]</scope>
</reference>
<dbReference type="InterPro" id="IPR011701">
    <property type="entry name" value="MFS"/>
</dbReference>
<accession>A0A2U3I202</accession>